<gene>
    <name evidence="11" type="ORF">KJB30_04185</name>
</gene>
<reference evidence="11 12" key="1">
    <citation type="submission" date="2021-05" db="EMBL/GenBank/DDBJ databases">
        <title>The draft genome of Geobacter chapellei DSM 13688.</title>
        <authorList>
            <person name="Xu Z."/>
            <person name="Masuda Y."/>
            <person name="Itoh H."/>
            <person name="Senoo K."/>
        </authorList>
    </citation>
    <scope>NUCLEOTIDE SEQUENCE [LARGE SCALE GENOMIC DNA]</scope>
    <source>
        <strain evidence="11 12">DSM 13688</strain>
    </source>
</reference>
<sequence>MSQIFKSTFVVSILSACGLCLGLLCNVAIAAKFGAHQDMDIFLAATTLPLFITSVLSGSLNLTFIPIFAEYRAKEPTQIWKVVSSFINLNIIVTLVVCIVGVILAYPIMKILAPGFNDVELVKSVTLLRILFPIIVLNVINALVSSVYYSNQKFLVPSLNNLISPILIIIYVALFHNILSTKSIAFAMVTAAFIQTCLLVASVSKIPGFNYLLIFDFKHPGVIKILKLMAPLVFGMLIYRATPIFDNYFLSMLPNGSISHIGYAQKLLGVIPQLISSGISITVFPLMAKYAAEKKWTELQIIMSKGIRQVLFFVIPIIFIMSTSGLVVVRLVYERGSFGLEDSIAVSNVFTIYLFSLFFSTANNLTNCYYVLNDTITPLIVGTISTIAYVIACFMLLKMHFGYLTFPMAYFIYFSFVIVHAVIIRKKLNSSGGKRIIASILKFTIVSLTISALLHYASLNSDNLSFNSFLIGVSFLLYYVICNYILHLDEAKIIHRKLAQSFNFNK</sequence>
<evidence type="ECO:0000256" key="2">
    <source>
        <dbReference type="ARBA" id="ARBA00022475"/>
    </source>
</evidence>
<keyword evidence="6 10" id="KW-1133">Transmembrane helix</keyword>
<evidence type="ECO:0000313" key="12">
    <source>
        <dbReference type="Proteomes" id="UP000784128"/>
    </source>
</evidence>
<feature type="transmembrane region" description="Helical" evidence="10">
    <location>
        <begin position="184"/>
        <end position="204"/>
    </location>
</feature>
<keyword evidence="12" id="KW-1185">Reference proteome</keyword>
<comment type="function">
    <text evidence="8">Involved in peptidoglycan biosynthesis. Transports lipid-linked peptidoglycan precursors from the inner to the outer leaflet of the cytoplasmic membrane.</text>
</comment>
<evidence type="ECO:0000256" key="10">
    <source>
        <dbReference type="SAM" id="Phobius"/>
    </source>
</evidence>
<evidence type="ECO:0000313" key="11">
    <source>
        <dbReference type="EMBL" id="MBT1070972.1"/>
    </source>
</evidence>
<feature type="transmembrane region" description="Helical" evidence="10">
    <location>
        <begin position="403"/>
        <end position="424"/>
    </location>
</feature>
<evidence type="ECO:0000256" key="6">
    <source>
        <dbReference type="ARBA" id="ARBA00022989"/>
    </source>
</evidence>
<keyword evidence="5" id="KW-0573">Peptidoglycan synthesis</keyword>
<evidence type="ECO:0000256" key="8">
    <source>
        <dbReference type="ARBA" id="ARBA00060041"/>
    </source>
</evidence>
<dbReference type="RefSeq" id="WP_214296684.1">
    <property type="nucleotide sequence ID" value="NZ_JAHDYS010000003.1"/>
</dbReference>
<feature type="transmembrane region" description="Helical" evidence="10">
    <location>
        <begin position="161"/>
        <end position="178"/>
    </location>
</feature>
<name>A0ABS5U5M3_9BACT</name>
<dbReference type="Proteomes" id="UP000784128">
    <property type="component" value="Unassembled WGS sequence"/>
</dbReference>
<feature type="transmembrane region" description="Helical" evidence="10">
    <location>
        <begin position="436"/>
        <end position="458"/>
    </location>
</feature>
<feature type="transmembrane region" description="Helical" evidence="10">
    <location>
        <begin position="270"/>
        <end position="290"/>
    </location>
</feature>
<feature type="transmembrane region" description="Helical" evidence="10">
    <location>
        <begin position="225"/>
        <end position="250"/>
    </location>
</feature>
<proteinExistence type="inferred from homology"/>
<keyword evidence="3 10" id="KW-0812">Transmembrane</keyword>
<dbReference type="PANTHER" id="PTHR47019:SF1">
    <property type="entry name" value="LIPID II FLIPPASE MURJ"/>
    <property type="match status" value="1"/>
</dbReference>
<dbReference type="EMBL" id="JAHDYS010000003">
    <property type="protein sequence ID" value="MBT1070972.1"/>
    <property type="molecule type" value="Genomic_DNA"/>
</dbReference>
<keyword evidence="4" id="KW-0133">Cell shape</keyword>
<comment type="subcellular location">
    <subcellularLocation>
        <location evidence="1">Cell membrane</location>
        <topology evidence="1">Multi-pass membrane protein</topology>
    </subcellularLocation>
</comment>
<feature type="transmembrane region" description="Helical" evidence="10">
    <location>
        <begin position="40"/>
        <end position="65"/>
    </location>
</feature>
<keyword evidence="7 10" id="KW-0472">Membrane</keyword>
<comment type="similarity">
    <text evidence="9">Belongs to the MurJ/MviN family.</text>
</comment>
<keyword evidence="2" id="KW-1003">Cell membrane</keyword>
<protein>
    <recommendedName>
        <fullName evidence="13">Lipid II flippase</fullName>
    </recommendedName>
</protein>
<evidence type="ECO:0000256" key="9">
    <source>
        <dbReference type="ARBA" id="ARBA00061532"/>
    </source>
</evidence>
<dbReference type="InterPro" id="IPR004268">
    <property type="entry name" value="MurJ"/>
</dbReference>
<dbReference type="PANTHER" id="PTHR47019">
    <property type="entry name" value="LIPID II FLIPPASE MURJ"/>
    <property type="match status" value="1"/>
</dbReference>
<evidence type="ECO:0000256" key="3">
    <source>
        <dbReference type="ARBA" id="ARBA00022692"/>
    </source>
</evidence>
<feature type="transmembrane region" description="Helical" evidence="10">
    <location>
        <begin position="379"/>
        <end position="397"/>
    </location>
</feature>
<feature type="transmembrane region" description="Helical" evidence="10">
    <location>
        <begin position="310"/>
        <end position="332"/>
    </location>
</feature>
<organism evidence="11 12">
    <name type="scientific">Pelotalea chapellei</name>
    <dbReference type="NCBI Taxonomy" id="44671"/>
    <lineage>
        <taxon>Bacteria</taxon>
        <taxon>Pseudomonadati</taxon>
        <taxon>Thermodesulfobacteriota</taxon>
        <taxon>Desulfuromonadia</taxon>
        <taxon>Geobacterales</taxon>
        <taxon>Geobacteraceae</taxon>
        <taxon>Pelotalea</taxon>
    </lineage>
</organism>
<evidence type="ECO:0008006" key="13">
    <source>
        <dbReference type="Google" id="ProtNLM"/>
    </source>
</evidence>
<evidence type="ECO:0000256" key="7">
    <source>
        <dbReference type="ARBA" id="ARBA00023136"/>
    </source>
</evidence>
<feature type="transmembrane region" description="Helical" evidence="10">
    <location>
        <begin position="86"/>
        <end position="108"/>
    </location>
</feature>
<feature type="transmembrane region" description="Helical" evidence="10">
    <location>
        <begin position="128"/>
        <end position="149"/>
    </location>
</feature>
<dbReference type="InterPro" id="IPR051050">
    <property type="entry name" value="Lipid_II_flippase_MurJ/MviN"/>
</dbReference>
<evidence type="ECO:0000256" key="1">
    <source>
        <dbReference type="ARBA" id="ARBA00004651"/>
    </source>
</evidence>
<dbReference type="PRINTS" id="PR01806">
    <property type="entry name" value="VIRFACTRMVIN"/>
</dbReference>
<evidence type="ECO:0000256" key="5">
    <source>
        <dbReference type="ARBA" id="ARBA00022984"/>
    </source>
</evidence>
<feature type="transmembrane region" description="Helical" evidence="10">
    <location>
        <begin position="464"/>
        <end position="486"/>
    </location>
</feature>
<evidence type="ECO:0000256" key="4">
    <source>
        <dbReference type="ARBA" id="ARBA00022960"/>
    </source>
</evidence>
<dbReference type="PROSITE" id="PS51257">
    <property type="entry name" value="PROKAR_LIPOPROTEIN"/>
    <property type="match status" value="1"/>
</dbReference>
<comment type="caution">
    <text evidence="11">The sequence shown here is derived from an EMBL/GenBank/DDBJ whole genome shotgun (WGS) entry which is preliminary data.</text>
</comment>
<accession>A0ABS5U5M3</accession>
<dbReference type="Pfam" id="PF03023">
    <property type="entry name" value="MurJ"/>
    <property type="match status" value="1"/>
</dbReference>